<feature type="transmembrane region" description="Helical" evidence="7">
    <location>
        <begin position="183"/>
        <end position="213"/>
    </location>
</feature>
<dbReference type="GO" id="GO:0055085">
    <property type="term" value="P:transmembrane transport"/>
    <property type="evidence" value="ECO:0007669"/>
    <property type="project" value="InterPro"/>
</dbReference>
<dbReference type="GO" id="GO:0010043">
    <property type="term" value="P:response to zinc ion"/>
    <property type="evidence" value="ECO:0007669"/>
    <property type="project" value="TreeGrafter"/>
</dbReference>
<feature type="transmembrane region" description="Helical" evidence="7">
    <location>
        <begin position="120"/>
        <end position="137"/>
    </location>
</feature>
<organism evidence="8 9">
    <name type="scientific">Pseudoramibacter alactolyticus ATCC 23263</name>
    <dbReference type="NCBI Taxonomy" id="887929"/>
    <lineage>
        <taxon>Bacteria</taxon>
        <taxon>Bacillati</taxon>
        <taxon>Bacillota</taxon>
        <taxon>Clostridia</taxon>
        <taxon>Eubacteriales</taxon>
        <taxon>Eubacteriaceae</taxon>
        <taxon>Pseudoramibacter</taxon>
    </lineage>
</organism>
<evidence type="ECO:0000256" key="2">
    <source>
        <dbReference type="ARBA" id="ARBA00008034"/>
    </source>
</evidence>
<feature type="transmembrane region" description="Helical" evidence="7">
    <location>
        <begin position="12"/>
        <end position="37"/>
    </location>
</feature>
<dbReference type="Gene3D" id="1.10.3470.10">
    <property type="entry name" value="ABC transporter involved in vitamin B12 uptake, BtuC"/>
    <property type="match status" value="1"/>
</dbReference>
<reference evidence="8 9" key="1">
    <citation type="submission" date="2010-12" db="EMBL/GenBank/DDBJ databases">
        <authorList>
            <person name="Muzny D."/>
            <person name="Qin X."/>
            <person name="Deng J."/>
            <person name="Jiang H."/>
            <person name="Liu Y."/>
            <person name="Qu J."/>
            <person name="Song X.-Z."/>
            <person name="Zhang L."/>
            <person name="Thornton R."/>
            <person name="Coyle M."/>
            <person name="Francisco L."/>
            <person name="Jackson L."/>
            <person name="Javaid M."/>
            <person name="Korchina V."/>
            <person name="Kovar C."/>
            <person name="Mata R."/>
            <person name="Mathew T."/>
            <person name="Ngo R."/>
            <person name="Nguyen L."/>
            <person name="Nguyen N."/>
            <person name="Okwuonu G."/>
            <person name="Ongeri F."/>
            <person name="Pham C."/>
            <person name="Simmons D."/>
            <person name="Wilczek-Boney K."/>
            <person name="Hale W."/>
            <person name="Jakkamsetti A."/>
            <person name="Pham P."/>
            <person name="Ruth R."/>
            <person name="San Lucas F."/>
            <person name="Warren J."/>
            <person name="Zhang J."/>
            <person name="Zhao Z."/>
            <person name="Zhou C."/>
            <person name="Zhu D."/>
            <person name="Lee S."/>
            <person name="Bess C."/>
            <person name="Blankenburg K."/>
            <person name="Forbes L."/>
            <person name="Fu Q."/>
            <person name="Gubbala S."/>
            <person name="Hirani K."/>
            <person name="Jayaseelan J.C."/>
            <person name="Lara F."/>
            <person name="Munidasa M."/>
            <person name="Palculict T."/>
            <person name="Patil S."/>
            <person name="Pu L.-L."/>
            <person name="Saada N."/>
            <person name="Tang L."/>
            <person name="Weissenberger G."/>
            <person name="Zhu Y."/>
            <person name="Hemphill L."/>
            <person name="Shang Y."/>
            <person name="Youmans B."/>
            <person name="Ayvaz T."/>
            <person name="Ross M."/>
            <person name="Santibanez J."/>
            <person name="Aqrawi P."/>
            <person name="Gross S."/>
            <person name="Joshi V."/>
            <person name="Fowler G."/>
            <person name="Nazareth L."/>
            <person name="Reid J."/>
            <person name="Worley K."/>
            <person name="Petrosino J."/>
            <person name="Highlander S."/>
            <person name="Gibbs R."/>
        </authorList>
    </citation>
    <scope>NUCLEOTIDE SEQUENCE [LARGE SCALE GENOMIC DNA]</scope>
    <source>
        <strain evidence="8 9">ATCC 23263</strain>
    </source>
</reference>
<feature type="transmembrane region" description="Helical" evidence="7">
    <location>
        <begin position="94"/>
        <end position="114"/>
    </location>
</feature>
<dbReference type="GO" id="GO:0043190">
    <property type="term" value="C:ATP-binding cassette (ABC) transporter complex"/>
    <property type="evidence" value="ECO:0007669"/>
    <property type="project" value="InterPro"/>
</dbReference>
<protein>
    <submittedName>
        <fullName evidence="8">ABC 3 transport family protein</fullName>
    </submittedName>
</protein>
<evidence type="ECO:0000256" key="4">
    <source>
        <dbReference type="ARBA" id="ARBA00022989"/>
    </source>
</evidence>
<dbReference type="SUPFAM" id="SSF81345">
    <property type="entry name" value="ABC transporter involved in vitamin B12 uptake, BtuC"/>
    <property type="match status" value="1"/>
</dbReference>
<comment type="caution">
    <text evidence="8">The sequence shown here is derived from an EMBL/GenBank/DDBJ whole genome shotgun (WGS) entry which is preliminary data.</text>
</comment>
<dbReference type="eggNOG" id="COG1108">
    <property type="taxonomic scope" value="Bacteria"/>
</dbReference>
<proteinExistence type="inferred from homology"/>
<dbReference type="OrthoDB" id="9798540at2"/>
<dbReference type="PANTHER" id="PTHR30477">
    <property type="entry name" value="ABC-TRANSPORTER METAL-BINDING PROTEIN"/>
    <property type="match status" value="1"/>
</dbReference>
<dbReference type="STRING" id="887929.HMP0721_2327"/>
<dbReference type="HOGENOM" id="CLU_028808_3_1_9"/>
<feature type="transmembrane region" description="Helical" evidence="7">
    <location>
        <begin position="144"/>
        <end position="163"/>
    </location>
</feature>
<gene>
    <name evidence="8" type="ORF">HMP0721_2327</name>
</gene>
<dbReference type="InterPro" id="IPR001626">
    <property type="entry name" value="ABC_TroCD"/>
</dbReference>
<evidence type="ECO:0000256" key="6">
    <source>
        <dbReference type="RuleBase" id="RU003943"/>
    </source>
</evidence>
<dbReference type="InterPro" id="IPR037294">
    <property type="entry name" value="ABC_BtuC-like"/>
</dbReference>
<dbReference type="Proteomes" id="UP000004754">
    <property type="component" value="Unassembled WGS sequence"/>
</dbReference>
<keyword evidence="6" id="KW-0813">Transport</keyword>
<evidence type="ECO:0000256" key="1">
    <source>
        <dbReference type="ARBA" id="ARBA00004141"/>
    </source>
</evidence>
<feature type="transmembrane region" description="Helical" evidence="7">
    <location>
        <begin position="254"/>
        <end position="272"/>
    </location>
</feature>
<evidence type="ECO:0000256" key="5">
    <source>
        <dbReference type="ARBA" id="ARBA00023136"/>
    </source>
</evidence>
<dbReference type="RefSeq" id="WP_006599749.1">
    <property type="nucleotide sequence ID" value="NZ_GL622359.1"/>
</dbReference>
<evidence type="ECO:0000256" key="7">
    <source>
        <dbReference type="SAM" id="Phobius"/>
    </source>
</evidence>
<dbReference type="Pfam" id="PF00950">
    <property type="entry name" value="ABC-3"/>
    <property type="match status" value="1"/>
</dbReference>
<evidence type="ECO:0000313" key="9">
    <source>
        <dbReference type="Proteomes" id="UP000004754"/>
    </source>
</evidence>
<feature type="transmembrane region" description="Helical" evidence="7">
    <location>
        <begin position="225"/>
        <end position="248"/>
    </location>
</feature>
<keyword evidence="9" id="KW-1185">Reference proteome</keyword>
<comment type="similarity">
    <text evidence="2 6">Belongs to the ABC-3 integral membrane protein family.</text>
</comment>
<feature type="transmembrane region" description="Helical" evidence="7">
    <location>
        <begin position="63"/>
        <end position="82"/>
    </location>
</feature>
<accession>E6MJZ2</accession>
<dbReference type="AlphaFoldDB" id="E6MJZ2"/>
<comment type="subcellular location">
    <subcellularLocation>
        <location evidence="6">Cell membrane</location>
        <topology evidence="6">Multi-pass membrane protein</topology>
    </subcellularLocation>
    <subcellularLocation>
        <location evidence="1">Membrane</location>
        <topology evidence="1">Multi-pass membrane protein</topology>
    </subcellularLocation>
</comment>
<dbReference type="EMBL" id="AEQN01000033">
    <property type="protein sequence ID" value="EFV00511.1"/>
    <property type="molecule type" value="Genomic_DNA"/>
</dbReference>
<evidence type="ECO:0000256" key="3">
    <source>
        <dbReference type="ARBA" id="ARBA00022692"/>
    </source>
</evidence>
<evidence type="ECO:0000313" key="8">
    <source>
        <dbReference type="EMBL" id="EFV00511.1"/>
    </source>
</evidence>
<keyword evidence="5 7" id="KW-0472">Membrane</keyword>
<keyword evidence="4 7" id="KW-1133">Transmembrane helix</keyword>
<dbReference type="PANTHER" id="PTHR30477:SF0">
    <property type="entry name" value="METAL TRANSPORT SYSTEM MEMBRANE PROTEIN TM_0125-RELATED"/>
    <property type="match status" value="1"/>
</dbReference>
<name>E6MJZ2_9FIRM</name>
<sequence length="277" mass="28948">MMTTISLYMGHAFVRYALVVGVLIALCSSLIGVTLVLKRFSFIGDGLSHVAFGAMTVATVMKLTNNMVLMMPVTVISAILLLRTGRNAKIKGDAAIAMISVASLAFGYLVMNVFSTSANLSGDVCSTLFGSTAILTLSHEEVALCVGLSVLVTAVFIFFYHHIFDVTFDEAFARSAGTPVDAYNLLIAVVIAVIIVLGMNLVGSLLISALIIFPALSAMRVFKSFLSVTICSVVVSVVGAFSGILISVCAGTPVGSTIVAVDLAVFAVFWLVGKAVG</sequence>
<keyword evidence="3 6" id="KW-0812">Transmembrane</keyword>